<proteinExistence type="predicted"/>
<feature type="compositionally biased region" description="Basic and acidic residues" evidence="1">
    <location>
        <begin position="43"/>
        <end position="58"/>
    </location>
</feature>
<accession>G2XYQ4</accession>
<reference evidence="3" key="1">
    <citation type="journal article" date="2011" name="PLoS Genet.">
        <title>Genomic analysis of the necrotrophic fungal pathogens Sclerotinia sclerotiorum and Botrytis cinerea.</title>
        <authorList>
            <person name="Amselem J."/>
            <person name="Cuomo C.A."/>
            <person name="van Kan J.A."/>
            <person name="Viaud M."/>
            <person name="Benito E.P."/>
            <person name="Couloux A."/>
            <person name="Coutinho P.M."/>
            <person name="de Vries R.P."/>
            <person name="Dyer P.S."/>
            <person name="Fillinger S."/>
            <person name="Fournier E."/>
            <person name="Gout L."/>
            <person name="Hahn M."/>
            <person name="Kohn L."/>
            <person name="Lapalu N."/>
            <person name="Plummer K.M."/>
            <person name="Pradier J.M."/>
            <person name="Quevillon E."/>
            <person name="Sharon A."/>
            <person name="Simon A."/>
            <person name="ten Have A."/>
            <person name="Tudzynski B."/>
            <person name="Tudzynski P."/>
            <person name="Wincker P."/>
            <person name="Andrew M."/>
            <person name="Anthouard V."/>
            <person name="Beever R.E."/>
            <person name="Beffa R."/>
            <person name="Benoit I."/>
            <person name="Bouzid O."/>
            <person name="Brault B."/>
            <person name="Chen Z."/>
            <person name="Choquer M."/>
            <person name="Collemare J."/>
            <person name="Cotton P."/>
            <person name="Danchin E.G."/>
            <person name="Da Silva C."/>
            <person name="Gautier A."/>
            <person name="Giraud C."/>
            <person name="Giraud T."/>
            <person name="Gonzalez C."/>
            <person name="Grossetete S."/>
            <person name="Guldener U."/>
            <person name="Henrissat B."/>
            <person name="Howlett B.J."/>
            <person name="Kodira C."/>
            <person name="Kretschmer M."/>
            <person name="Lappartient A."/>
            <person name="Leroch M."/>
            <person name="Levis C."/>
            <person name="Mauceli E."/>
            <person name="Neuveglise C."/>
            <person name="Oeser B."/>
            <person name="Pearson M."/>
            <person name="Poulain J."/>
            <person name="Poussereau N."/>
            <person name="Quesneville H."/>
            <person name="Rascle C."/>
            <person name="Schumacher J."/>
            <person name="Segurens B."/>
            <person name="Sexton A."/>
            <person name="Silva E."/>
            <person name="Sirven C."/>
            <person name="Soanes D.M."/>
            <person name="Talbot N.J."/>
            <person name="Templeton M."/>
            <person name="Yandava C."/>
            <person name="Yarden O."/>
            <person name="Zeng Q."/>
            <person name="Rollins J.A."/>
            <person name="Lebrun M.H."/>
            <person name="Dickman M."/>
        </authorList>
    </citation>
    <scope>NUCLEOTIDE SEQUENCE [LARGE SCALE GENOMIC DNA]</scope>
    <source>
        <strain evidence="3">T4</strain>
    </source>
</reference>
<name>G2XYQ4_BOTF4</name>
<dbReference type="Proteomes" id="UP000008177">
    <property type="component" value="Unplaced contigs"/>
</dbReference>
<evidence type="ECO:0000313" key="2">
    <source>
        <dbReference type="EMBL" id="CCD45591.1"/>
    </source>
</evidence>
<dbReference type="HOGENOM" id="CLU_1495965_0_0_1"/>
<organism evidence="2 3">
    <name type="scientific">Botryotinia fuckeliana (strain T4)</name>
    <name type="common">Noble rot fungus</name>
    <name type="synonym">Botrytis cinerea</name>
    <dbReference type="NCBI Taxonomy" id="999810"/>
    <lineage>
        <taxon>Eukaryota</taxon>
        <taxon>Fungi</taxon>
        <taxon>Dikarya</taxon>
        <taxon>Ascomycota</taxon>
        <taxon>Pezizomycotina</taxon>
        <taxon>Leotiomycetes</taxon>
        <taxon>Helotiales</taxon>
        <taxon>Sclerotiniaceae</taxon>
        <taxon>Botrytis</taxon>
    </lineage>
</organism>
<dbReference type="AlphaFoldDB" id="G2XYQ4"/>
<dbReference type="EMBL" id="FQ790278">
    <property type="protein sequence ID" value="CCD45591.1"/>
    <property type="molecule type" value="Genomic_DNA"/>
</dbReference>
<evidence type="ECO:0000256" key="1">
    <source>
        <dbReference type="SAM" id="MobiDB-lite"/>
    </source>
</evidence>
<gene>
    <name evidence="2" type="ORF">BofuT4_P046090.1</name>
</gene>
<evidence type="ECO:0000313" key="3">
    <source>
        <dbReference type="Proteomes" id="UP000008177"/>
    </source>
</evidence>
<dbReference type="InParanoid" id="G2XYQ4"/>
<protein>
    <submittedName>
        <fullName evidence="2">Uncharacterized protein</fullName>
    </submittedName>
</protein>
<sequence>MYPTILGGISTLRAPWTTPSITSISSHTTRHSQLPITISRPKPSNEQKVHRRSRDLLEPHLSPHYPNTELQPAQECMDDLQESRVTLHPINASKQQLAIANSIHPEPRSPTTLAHSRPRTMRPNTVANTYEKAVLESRVLTYSRTHIFPTHHSRASNTSRRAEHEKVLDASFAIRDSRPA</sequence>
<feature type="region of interest" description="Disordered" evidence="1">
    <location>
        <begin position="22"/>
        <end position="69"/>
    </location>
</feature>